<evidence type="ECO:0000256" key="1">
    <source>
        <dbReference type="ARBA" id="ARBA00004651"/>
    </source>
</evidence>
<name>A0A9D1MKX4_9FIRM</name>
<feature type="compositionally biased region" description="Polar residues" evidence="7">
    <location>
        <begin position="1"/>
        <end position="19"/>
    </location>
</feature>
<comment type="subcellular location">
    <subcellularLocation>
        <location evidence="1">Cell membrane</location>
        <topology evidence="1">Multi-pass membrane protein</topology>
    </subcellularLocation>
</comment>
<dbReference type="GO" id="GO:0008643">
    <property type="term" value="P:carbohydrate transport"/>
    <property type="evidence" value="ECO:0007669"/>
    <property type="project" value="InterPro"/>
</dbReference>
<proteinExistence type="predicted"/>
<evidence type="ECO:0000256" key="5">
    <source>
        <dbReference type="ARBA" id="ARBA00022989"/>
    </source>
</evidence>
<comment type="caution">
    <text evidence="9">The sequence shown here is derived from an EMBL/GenBank/DDBJ whole genome shotgun (WGS) entry which is preliminary data.</text>
</comment>
<accession>A0A9D1MKX4</accession>
<dbReference type="GO" id="GO:0006814">
    <property type="term" value="P:sodium ion transport"/>
    <property type="evidence" value="ECO:0007669"/>
    <property type="project" value="InterPro"/>
</dbReference>
<feature type="transmembrane region" description="Helical" evidence="8">
    <location>
        <begin position="255"/>
        <end position="279"/>
    </location>
</feature>
<keyword evidence="4 8" id="KW-0812">Transmembrane</keyword>
<evidence type="ECO:0000256" key="2">
    <source>
        <dbReference type="ARBA" id="ARBA00022448"/>
    </source>
</evidence>
<feature type="transmembrane region" description="Helical" evidence="8">
    <location>
        <begin position="101"/>
        <end position="124"/>
    </location>
</feature>
<dbReference type="Gene3D" id="1.20.1250.20">
    <property type="entry name" value="MFS general substrate transporter like domains"/>
    <property type="match status" value="1"/>
</dbReference>
<dbReference type="SUPFAM" id="SSF103473">
    <property type="entry name" value="MFS general substrate transporter"/>
    <property type="match status" value="1"/>
</dbReference>
<dbReference type="EMBL" id="DVNJ01000003">
    <property type="protein sequence ID" value="HIU62380.1"/>
    <property type="molecule type" value="Genomic_DNA"/>
</dbReference>
<evidence type="ECO:0000256" key="4">
    <source>
        <dbReference type="ARBA" id="ARBA00022692"/>
    </source>
</evidence>
<dbReference type="Pfam" id="PF13347">
    <property type="entry name" value="MFS_2"/>
    <property type="match status" value="1"/>
</dbReference>
<feature type="transmembrane region" description="Helical" evidence="8">
    <location>
        <begin position="173"/>
        <end position="192"/>
    </location>
</feature>
<evidence type="ECO:0000313" key="10">
    <source>
        <dbReference type="Proteomes" id="UP000824145"/>
    </source>
</evidence>
<dbReference type="InterPro" id="IPR018043">
    <property type="entry name" value="Na/Gal_symport_CS"/>
</dbReference>
<feature type="transmembrane region" description="Helical" evidence="8">
    <location>
        <begin position="358"/>
        <end position="382"/>
    </location>
</feature>
<feature type="transmembrane region" description="Helical" evidence="8">
    <location>
        <begin position="130"/>
        <end position="153"/>
    </location>
</feature>
<evidence type="ECO:0000256" key="3">
    <source>
        <dbReference type="ARBA" id="ARBA00022475"/>
    </source>
</evidence>
<dbReference type="Proteomes" id="UP000824145">
    <property type="component" value="Unassembled WGS sequence"/>
</dbReference>
<dbReference type="GO" id="GO:0005886">
    <property type="term" value="C:plasma membrane"/>
    <property type="evidence" value="ECO:0007669"/>
    <property type="project" value="UniProtKB-SubCell"/>
</dbReference>
<reference evidence="9" key="1">
    <citation type="submission" date="2020-10" db="EMBL/GenBank/DDBJ databases">
        <authorList>
            <person name="Gilroy R."/>
        </authorList>
    </citation>
    <scope>NUCLEOTIDE SEQUENCE</scope>
    <source>
        <strain evidence="9">9366</strain>
    </source>
</reference>
<feature type="transmembrane region" description="Helical" evidence="8">
    <location>
        <begin position="336"/>
        <end position="352"/>
    </location>
</feature>
<keyword evidence="3" id="KW-1003">Cell membrane</keyword>
<dbReference type="GO" id="GO:0015293">
    <property type="term" value="F:symporter activity"/>
    <property type="evidence" value="ECO:0007669"/>
    <property type="project" value="InterPro"/>
</dbReference>
<dbReference type="InterPro" id="IPR039672">
    <property type="entry name" value="MFS_2"/>
</dbReference>
<gene>
    <name evidence="9" type="ORF">IAB07_01240</name>
</gene>
<evidence type="ECO:0000256" key="6">
    <source>
        <dbReference type="ARBA" id="ARBA00023136"/>
    </source>
</evidence>
<organism evidence="9 10">
    <name type="scientific">Candidatus Caccalectryoclostridium excrementigallinarum</name>
    <dbReference type="NCBI Taxonomy" id="2840710"/>
    <lineage>
        <taxon>Bacteria</taxon>
        <taxon>Bacillati</taxon>
        <taxon>Bacillota</taxon>
        <taxon>Clostridia</taxon>
        <taxon>Christensenellales</taxon>
        <taxon>Christensenellaceae</taxon>
        <taxon>Christensenellaceae incertae sedis</taxon>
        <taxon>Candidatus Caccalectryoclostridium</taxon>
    </lineage>
</organism>
<feature type="transmembrane region" description="Helical" evidence="8">
    <location>
        <begin position="31"/>
        <end position="55"/>
    </location>
</feature>
<evidence type="ECO:0000256" key="7">
    <source>
        <dbReference type="SAM" id="MobiDB-lite"/>
    </source>
</evidence>
<keyword evidence="5 8" id="KW-1133">Transmembrane helix</keyword>
<evidence type="ECO:0000313" key="9">
    <source>
        <dbReference type="EMBL" id="HIU62380.1"/>
    </source>
</evidence>
<evidence type="ECO:0000256" key="8">
    <source>
        <dbReference type="SAM" id="Phobius"/>
    </source>
</evidence>
<dbReference type="InterPro" id="IPR036259">
    <property type="entry name" value="MFS_trans_sf"/>
</dbReference>
<keyword evidence="2" id="KW-0813">Transport</keyword>
<feature type="transmembrane region" description="Helical" evidence="8">
    <location>
        <begin position="411"/>
        <end position="430"/>
    </location>
</feature>
<dbReference type="PANTHER" id="PTHR11328:SF24">
    <property type="entry name" value="MAJOR FACILITATOR SUPERFAMILY (MFS) PROFILE DOMAIN-CONTAINING PROTEIN"/>
    <property type="match status" value="1"/>
</dbReference>
<reference evidence="9" key="2">
    <citation type="journal article" date="2021" name="PeerJ">
        <title>Extensive microbial diversity within the chicken gut microbiome revealed by metagenomics and culture.</title>
        <authorList>
            <person name="Gilroy R."/>
            <person name="Ravi A."/>
            <person name="Getino M."/>
            <person name="Pursley I."/>
            <person name="Horton D.L."/>
            <person name="Alikhan N.F."/>
            <person name="Baker D."/>
            <person name="Gharbi K."/>
            <person name="Hall N."/>
            <person name="Watson M."/>
            <person name="Adriaenssens E.M."/>
            <person name="Foster-Nyarko E."/>
            <person name="Jarju S."/>
            <person name="Secka A."/>
            <person name="Antonio M."/>
            <person name="Oren A."/>
            <person name="Chaudhuri R.R."/>
            <person name="La Ragione R."/>
            <person name="Hildebrand F."/>
            <person name="Pallen M.J."/>
        </authorList>
    </citation>
    <scope>NUCLEOTIDE SEQUENCE</scope>
    <source>
        <strain evidence="9">9366</strain>
    </source>
</reference>
<protein>
    <submittedName>
        <fullName evidence="9">MFS transporter</fullName>
    </submittedName>
</protein>
<dbReference type="AlphaFoldDB" id="A0A9D1MKX4"/>
<dbReference type="PROSITE" id="PS00872">
    <property type="entry name" value="NA_GALACTOSIDE_SYMP"/>
    <property type="match status" value="1"/>
</dbReference>
<keyword evidence="6 8" id="KW-0472">Membrane</keyword>
<sequence length="513" mass="56481">MDTQDTTKNVAPDQSQSTCRPEDVIPKKEKIIYGAADLFGGGQAAFISVILLAFFTDIIGIDAAVAGTVIMVSKIWDAIIDPSMGIISDNTRWSKLGRRKPYMIIGGALIPFGLAFLFAPIMGFGATSKVVWMIFAYIIYTSISSLSQVPYMAMSSDISMDYKQRNSANTYKLLFDVVAAGIFYLAPSLLWTEVTSGNMPYLDFYFIIVFGFGLIFAVPLVVAGFLIKERAPFDLDKKEKLNIKDFFRCLTVKSYLWHLLMYVTAFLTLDMVSALAIYYTNYIGGAASGVVVDLGFMKIKMGSIMIIAPMMVSAAIGILIAYVIKAKFSKQAAFRAGLPLYIVGAILLACYQPDWNPILIPVFAMIMGFGFGGAQSMPWLVFADTVDVAELKFGYRPTANMSGVMTFMRTLATAFGTGLVGWVLGAANYIEPTSADAPLPDQPDSVLTAIRVLLAVAVTLLLTIGFISSILYRVNDKRLSRIRYFNDKRAQVGEEGFTPEEKEEYDKLRKMLC</sequence>
<feature type="region of interest" description="Disordered" evidence="7">
    <location>
        <begin position="1"/>
        <end position="20"/>
    </location>
</feature>
<feature type="transmembrane region" description="Helical" evidence="8">
    <location>
        <begin position="299"/>
        <end position="324"/>
    </location>
</feature>
<feature type="transmembrane region" description="Helical" evidence="8">
    <location>
        <begin position="450"/>
        <end position="474"/>
    </location>
</feature>
<feature type="transmembrane region" description="Helical" evidence="8">
    <location>
        <begin position="204"/>
        <end position="227"/>
    </location>
</feature>
<dbReference type="PANTHER" id="PTHR11328">
    <property type="entry name" value="MAJOR FACILITATOR SUPERFAMILY DOMAIN-CONTAINING PROTEIN"/>
    <property type="match status" value="1"/>
</dbReference>